<organism evidence="1 2">
    <name type="scientific">Caproicibacter fermentans</name>
    <dbReference type="NCBI Taxonomy" id="2576756"/>
    <lineage>
        <taxon>Bacteria</taxon>
        <taxon>Bacillati</taxon>
        <taxon>Bacillota</taxon>
        <taxon>Clostridia</taxon>
        <taxon>Eubacteriales</taxon>
        <taxon>Acutalibacteraceae</taxon>
        <taxon>Caproicibacter</taxon>
    </lineage>
</organism>
<dbReference type="EMBL" id="VWXL01000075">
    <property type="protein sequence ID" value="MVB11827.1"/>
    <property type="molecule type" value="Genomic_DNA"/>
</dbReference>
<name>A0A6N8I248_9FIRM</name>
<protein>
    <submittedName>
        <fullName evidence="1">Uncharacterized protein</fullName>
    </submittedName>
</protein>
<evidence type="ECO:0000313" key="1">
    <source>
        <dbReference type="EMBL" id="MVB11827.1"/>
    </source>
</evidence>
<reference evidence="1 2" key="1">
    <citation type="submission" date="2019-09" db="EMBL/GenBank/DDBJ databases">
        <title>Genome sequence of Clostridium sp. EA1.</title>
        <authorList>
            <person name="Poehlein A."/>
            <person name="Bengelsdorf F.R."/>
            <person name="Daniel R."/>
        </authorList>
    </citation>
    <scope>NUCLEOTIDE SEQUENCE [LARGE SCALE GENOMIC DNA]</scope>
    <source>
        <strain evidence="1 2">EA1</strain>
    </source>
</reference>
<gene>
    <name evidence="1" type="ORF">CAFE_25540</name>
</gene>
<evidence type="ECO:0000313" key="2">
    <source>
        <dbReference type="Proteomes" id="UP000469440"/>
    </source>
</evidence>
<dbReference type="AlphaFoldDB" id="A0A6N8I248"/>
<accession>A0A6N8I248</accession>
<proteinExistence type="predicted"/>
<keyword evidence="2" id="KW-1185">Reference proteome</keyword>
<comment type="caution">
    <text evidence="1">The sequence shown here is derived from an EMBL/GenBank/DDBJ whole genome shotgun (WGS) entry which is preliminary data.</text>
</comment>
<sequence length="56" mass="6460">MYNNFKEILGVIGMDKELKEQLEIMNANLQTIARDQAMIYAELKEIEGKVEGKTEK</sequence>
<dbReference type="Proteomes" id="UP000469440">
    <property type="component" value="Unassembled WGS sequence"/>
</dbReference>